<accession>A0A160IRW7</accession>
<name>A0A160IRW7_9BACL</name>
<keyword evidence="3" id="KW-1185">Reference proteome</keyword>
<dbReference type="PROSITE" id="PS51186">
    <property type="entry name" value="GNAT"/>
    <property type="match status" value="1"/>
</dbReference>
<dbReference type="InterPro" id="IPR016181">
    <property type="entry name" value="Acyl_CoA_acyltransferase"/>
</dbReference>
<dbReference type="Pfam" id="PF00583">
    <property type="entry name" value="Acetyltransf_1"/>
    <property type="match status" value="1"/>
</dbReference>
<dbReference type="SUPFAM" id="SSF55729">
    <property type="entry name" value="Acyl-CoA N-acyltransferases (Nat)"/>
    <property type="match status" value="1"/>
</dbReference>
<evidence type="ECO:0000313" key="2">
    <source>
        <dbReference type="EMBL" id="ANC79274.1"/>
    </source>
</evidence>
<keyword evidence="2" id="KW-0808">Transferase</keyword>
<evidence type="ECO:0000259" key="1">
    <source>
        <dbReference type="PROSITE" id="PS51186"/>
    </source>
</evidence>
<evidence type="ECO:0000313" key="3">
    <source>
        <dbReference type="Proteomes" id="UP000076623"/>
    </source>
</evidence>
<dbReference type="KEGG" id="fpn:ABE65_004535"/>
<dbReference type="GO" id="GO:0016747">
    <property type="term" value="F:acyltransferase activity, transferring groups other than amino-acyl groups"/>
    <property type="evidence" value="ECO:0007669"/>
    <property type="project" value="InterPro"/>
</dbReference>
<feature type="domain" description="N-acetyltransferase" evidence="1">
    <location>
        <begin position="16"/>
        <end position="160"/>
    </location>
</feature>
<dbReference type="Gene3D" id="3.40.630.30">
    <property type="match status" value="1"/>
</dbReference>
<protein>
    <submittedName>
        <fullName evidence="2">Acetyltransferase</fullName>
    </submittedName>
</protein>
<dbReference type="STRING" id="1221500.ABE65_004535"/>
<proteinExistence type="predicted"/>
<organism evidence="2 3">
    <name type="scientific">Fictibacillus phosphorivorans</name>
    <dbReference type="NCBI Taxonomy" id="1221500"/>
    <lineage>
        <taxon>Bacteria</taxon>
        <taxon>Bacillati</taxon>
        <taxon>Bacillota</taxon>
        <taxon>Bacilli</taxon>
        <taxon>Bacillales</taxon>
        <taxon>Fictibacillaceae</taxon>
        <taxon>Fictibacillus</taxon>
    </lineage>
</organism>
<dbReference type="CDD" id="cd04301">
    <property type="entry name" value="NAT_SF"/>
    <property type="match status" value="1"/>
</dbReference>
<dbReference type="EMBL" id="CP015378">
    <property type="protein sequence ID" value="ANC79274.1"/>
    <property type="molecule type" value="Genomic_DNA"/>
</dbReference>
<dbReference type="AlphaFoldDB" id="A0A160IRW7"/>
<dbReference type="InterPro" id="IPR000182">
    <property type="entry name" value="GNAT_dom"/>
</dbReference>
<sequence>MKAGRDEVKGIARVCSEGWRATYGYLEDEAYVNRVIEEYYNENRIENEVTEFSENWHGYFVAKENGEVVGAIGGGTIGKEIGEIFVFYMNPNKRNRGIGSKLLTYYTEYQKKLGIKEQWLSAQKGNEKAIPFYEAKGFVKQSEKRSEGSGKHLSIRYMREI</sequence>
<dbReference type="Proteomes" id="UP000076623">
    <property type="component" value="Chromosome"/>
</dbReference>
<reference evidence="2 3" key="1">
    <citation type="submission" date="2016-04" db="EMBL/GenBank/DDBJ databases">
        <title>Complete genome sequence of Fictibacillus phosphorivorans G25-29, a strain toxic to nematodes.</title>
        <authorList>
            <person name="Zheng Z."/>
        </authorList>
    </citation>
    <scope>NUCLEOTIDE SEQUENCE [LARGE SCALE GENOMIC DNA]</scope>
    <source>
        <strain evidence="2 3">G25-29</strain>
    </source>
</reference>
<gene>
    <name evidence="2" type="ORF">ABE65_004535</name>
</gene>